<evidence type="ECO:0000313" key="3">
    <source>
        <dbReference type="Proteomes" id="UP000235392"/>
    </source>
</evidence>
<organism evidence="2 3">
    <name type="scientific">Puccinia coronata f. sp. avenae</name>
    <dbReference type="NCBI Taxonomy" id="200324"/>
    <lineage>
        <taxon>Eukaryota</taxon>
        <taxon>Fungi</taxon>
        <taxon>Dikarya</taxon>
        <taxon>Basidiomycota</taxon>
        <taxon>Pucciniomycotina</taxon>
        <taxon>Pucciniomycetes</taxon>
        <taxon>Pucciniales</taxon>
        <taxon>Pucciniaceae</taxon>
        <taxon>Puccinia</taxon>
    </lineage>
</organism>
<dbReference type="Proteomes" id="UP000235392">
    <property type="component" value="Unassembled WGS sequence"/>
</dbReference>
<accession>A0A2N5SFG0</accession>
<comment type="caution">
    <text evidence="2">The sequence shown here is derived from an EMBL/GenBank/DDBJ whole genome shotgun (WGS) entry which is preliminary data.</text>
</comment>
<gene>
    <name evidence="2" type="ORF">PCASD_23581</name>
</gene>
<evidence type="ECO:0000256" key="1">
    <source>
        <dbReference type="SAM" id="MobiDB-lite"/>
    </source>
</evidence>
<proteinExistence type="predicted"/>
<evidence type="ECO:0000313" key="2">
    <source>
        <dbReference type="EMBL" id="PLW11988.1"/>
    </source>
</evidence>
<dbReference type="CDD" id="cd22744">
    <property type="entry name" value="OTU"/>
    <property type="match status" value="1"/>
</dbReference>
<dbReference type="AlphaFoldDB" id="A0A2N5SFG0"/>
<feature type="compositionally biased region" description="Basic and acidic residues" evidence="1">
    <location>
        <begin position="8"/>
        <end position="23"/>
    </location>
</feature>
<sequence>MKPIKKIRGNDSKSKGNNEEDKSNGLGAGNKSQEESTNKIIPTSTKIETNGGPHYIAQIPNNLQQFILNLFDPTPNGNCGFFCIAKALGYKEDGWFQVRKEIIKEASNNKQVYTEVQGGKKAMKLILEEHNMESKKTTIHQRQWLSKLPH</sequence>
<protein>
    <recommendedName>
        <fullName evidence="4">OTU domain-containing protein</fullName>
    </recommendedName>
</protein>
<name>A0A2N5SFG0_9BASI</name>
<feature type="non-terminal residue" evidence="2">
    <location>
        <position position="150"/>
    </location>
</feature>
<evidence type="ECO:0008006" key="4">
    <source>
        <dbReference type="Google" id="ProtNLM"/>
    </source>
</evidence>
<dbReference type="EMBL" id="PGCI01000901">
    <property type="protein sequence ID" value="PLW11988.1"/>
    <property type="molecule type" value="Genomic_DNA"/>
</dbReference>
<reference evidence="2 3" key="1">
    <citation type="submission" date="2017-11" db="EMBL/GenBank/DDBJ databases">
        <title>De novo assembly and phasing of dikaryotic genomes from two isolates of Puccinia coronata f. sp. avenae, the causal agent of oat crown rust.</title>
        <authorList>
            <person name="Miller M.E."/>
            <person name="Zhang Y."/>
            <person name="Omidvar V."/>
            <person name="Sperschneider J."/>
            <person name="Schwessinger B."/>
            <person name="Raley C."/>
            <person name="Palmer J.M."/>
            <person name="Garnica D."/>
            <person name="Upadhyaya N."/>
            <person name="Rathjen J."/>
            <person name="Taylor J.M."/>
            <person name="Park R.F."/>
            <person name="Dodds P.N."/>
            <person name="Hirsch C.D."/>
            <person name="Kianian S.F."/>
            <person name="Figueroa M."/>
        </authorList>
    </citation>
    <scope>NUCLEOTIDE SEQUENCE [LARGE SCALE GENOMIC DNA]</scope>
    <source>
        <strain evidence="2">12SD80</strain>
    </source>
</reference>
<feature type="region of interest" description="Disordered" evidence="1">
    <location>
        <begin position="1"/>
        <end position="45"/>
    </location>
</feature>